<evidence type="ECO:0000313" key="2">
    <source>
        <dbReference type="Proteomes" id="UP001057375"/>
    </source>
</evidence>
<evidence type="ECO:0008006" key="3">
    <source>
        <dbReference type="Google" id="ProtNLM"/>
    </source>
</evidence>
<gene>
    <name evidence="1" type="ORF">ADUPG1_013128</name>
</gene>
<dbReference type="EMBL" id="BQXS01012609">
    <property type="protein sequence ID" value="GKT25737.1"/>
    <property type="molecule type" value="Genomic_DNA"/>
</dbReference>
<accession>A0ABQ5K6L1</accession>
<evidence type="ECO:0000313" key="1">
    <source>
        <dbReference type="EMBL" id="GKT25737.1"/>
    </source>
</evidence>
<dbReference type="Proteomes" id="UP001057375">
    <property type="component" value="Unassembled WGS sequence"/>
</dbReference>
<organism evidence="1 2">
    <name type="scientific">Aduncisulcus paluster</name>
    <dbReference type="NCBI Taxonomy" id="2918883"/>
    <lineage>
        <taxon>Eukaryota</taxon>
        <taxon>Metamonada</taxon>
        <taxon>Carpediemonas-like organisms</taxon>
        <taxon>Aduncisulcus</taxon>
    </lineage>
</organism>
<dbReference type="Gene3D" id="1.10.3210.10">
    <property type="entry name" value="Hypothetical protein af1432"/>
    <property type="match status" value="1"/>
</dbReference>
<keyword evidence="2" id="KW-1185">Reference proteome</keyword>
<dbReference type="SUPFAM" id="SSF109604">
    <property type="entry name" value="HD-domain/PDEase-like"/>
    <property type="match status" value="1"/>
</dbReference>
<protein>
    <recommendedName>
        <fullName evidence="3">HD domain-containing protein</fullName>
    </recommendedName>
</protein>
<reference evidence="1" key="1">
    <citation type="submission" date="2022-03" db="EMBL/GenBank/DDBJ databases">
        <title>Draft genome sequence of Aduncisulcus paluster, a free-living microaerophilic Fornicata.</title>
        <authorList>
            <person name="Yuyama I."/>
            <person name="Kume K."/>
            <person name="Tamura T."/>
            <person name="Inagaki Y."/>
            <person name="Hashimoto T."/>
        </authorList>
    </citation>
    <scope>NUCLEOTIDE SEQUENCE</scope>
    <source>
        <strain evidence="1">NY0171</strain>
    </source>
</reference>
<name>A0ABQ5K6L1_9EUKA</name>
<sequence length="442" mass="51314">MKIDSVTLFEMLLLIEKHQVRRPFRLIFEHVVDFIKINQKDLVSAHRFPLAHYKSKVHGLAHWYRVCVYEFFLLEMSHPMFSHCYDRLLSRELPTPTSDEDELTKELNKLTPAQYALLLCAVFHDICRCNDIAEKTHGGRGALLFLDFVKHDKYVSLRLDEAAIDDIVFALKHHSSGVRAYHPQQSMLQDAMKVSCVHMLLCNADRLDRVRVEVVSPKEMFLYTTHMHDEDAEDEISDDDESDLLYEKDIPSAPTSSTDCDEDDLSALNEDEKYICVVDEKTGKPVRRRRKYKHTDEEARLLKKSDAEVDRLKTVAHPLVASLEEFEALRIEYPNHPLEKKISVADSKHEQDEKLLEKLPCLAELLFDDSVCKKWKGINPVKLFLRNSKPPESLYSSSMVQNSFVSRLLCLHLNNEKFIGYTDKIEDTLGCDWEYVVRDVDL</sequence>
<proteinExistence type="predicted"/>
<comment type="caution">
    <text evidence="1">The sequence shown here is derived from an EMBL/GenBank/DDBJ whole genome shotgun (WGS) entry which is preliminary data.</text>
</comment>